<evidence type="ECO:0000256" key="1">
    <source>
        <dbReference type="SAM" id="Phobius"/>
    </source>
</evidence>
<sequence>MKKIKIVGALIFTLSITLAIIFGYTSKNISEHNDFINAINKQKDFTQEISKNIFYIYKNPTSSAKTLDDSIKKFLDVMNTRNENSKTNENIAKLWNSFYLNVQTFRDQFKNRSIYSNILFEKSVKEIYNTNLRLILEFNNIVQKEKESFEEKQQFYKYLQYLLFTLLVLLLLFLFTELKTVIAFVQKFLSASKEIISNSSIKELKPIEIENAGTDIIQAKDNFNSLVKKINDSIEYSGNSIEYAHESLKVTERHIEDLVELIYDMNDKTRDKELRKKEDAVIQSLEELSSTAVKLKNLKKDLDSLILYSKLKN</sequence>
<accession>A0A4U2Z5Y9</accession>
<organism evidence="2 3">
    <name type="scientific">Sulfurimonas crateris</name>
    <dbReference type="NCBI Taxonomy" id="2574727"/>
    <lineage>
        <taxon>Bacteria</taxon>
        <taxon>Pseudomonadati</taxon>
        <taxon>Campylobacterota</taxon>
        <taxon>Epsilonproteobacteria</taxon>
        <taxon>Campylobacterales</taxon>
        <taxon>Sulfurimonadaceae</taxon>
        <taxon>Sulfurimonas</taxon>
    </lineage>
</organism>
<reference evidence="2 3" key="1">
    <citation type="submission" date="2019-04" db="EMBL/GenBank/DDBJ databases">
        <title>Sulfurimonas crateris sp. nov. a facultative anaerobic sulfur-oxidizing chemolithautotrophic bacterium isolated from a terrestrial mud vulcano.</title>
        <authorList>
            <person name="Ratnikova N.M."/>
            <person name="Slobodkin A.I."/>
            <person name="Merkel A.Y."/>
            <person name="Novikov A."/>
            <person name="Bonch-Osmolovskaya E.A."/>
            <person name="Slobodkina G.B."/>
        </authorList>
    </citation>
    <scope>NUCLEOTIDE SEQUENCE [LARGE SCALE GENOMIC DNA]</scope>
    <source>
        <strain evidence="2 3">SN118</strain>
    </source>
</reference>
<protein>
    <recommendedName>
        <fullName evidence="4">NarX-like N-terminal domain-containing protein</fullName>
    </recommendedName>
</protein>
<dbReference type="OrthoDB" id="5334573at2"/>
<keyword evidence="1" id="KW-0472">Membrane</keyword>
<comment type="caution">
    <text evidence="2">The sequence shown here is derived from an EMBL/GenBank/DDBJ whole genome shotgun (WGS) entry which is preliminary data.</text>
</comment>
<keyword evidence="1" id="KW-0812">Transmembrane</keyword>
<keyword evidence="1" id="KW-1133">Transmembrane helix</keyword>
<feature type="transmembrane region" description="Helical" evidence="1">
    <location>
        <begin position="158"/>
        <end position="178"/>
    </location>
</feature>
<dbReference type="Proteomes" id="UP000309561">
    <property type="component" value="Unassembled WGS sequence"/>
</dbReference>
<dbReference type="EMBL" id="SZPX01000004">
    <property type="protein sequence ID" value="TKI69608.1"/>
    <property type="molecule type" value="Genomic_DNA"/>
</dbReference>
<evidence type="ECO:0000313" key="2">
    <source>
        <dbReference type="EMBL" id="TKI69608.1"/>
    </source>
</evidence>
<dbReference type="AlphaFoldDB" id="A0A4U2Z5Y9"/>
<evidence type="ECO:0008006" key="4">
    <source>
        <dbReference type="Google" id="ProtNLM"/>
    </source>
</evidence>
<name>A0A4U2Z5Y9_9BACT</name>
<evidence type="ECO:0000313" key="3">
    <source>
        <dbReference type="Proteomes" id="UP000309561"/>
    </source>
</evidence>
<gene>
    <name evidence="2" type="ORF">FCU45_06005</name>
</gene>
<dbReference type="RefSeq" id="WP_137013323.1">
    <property type="nucleotide sequence ID" value="NZ_SZPX01000004.1"/>
</dbReference>
<keyword evidence="3" id="KW-1185">Reference proteome</keyword>
<proteinExistence type="predicted"/>